<dbReference type="EC" id="4.2.1.75" evidence="3 9"/>
<dbReference type="EMBL" id="CP002345">
    <property type="protein sequence ID" value="ADQ80715.1"/>
    <property type="molecule type" value="Genomic_DNA"/>
</dbReference>
<dbReference type="eggNOG" id="COG1587">
    <property type="taxonomic scope" value="Bacteria"/>
</dbReference>
<evidence type="ECO:0000313" key="11">
    <source>
        <dbReference type="EMBL" id="ADQ80715.1"/>
    </source>
</evidence>
<dbReference type="HOGENOM" id="CLU_011276_9_5_10"/>
<reference evidence="11 12" key="2">
    <citation type="journal article" date="2011" name="Stand. Genomic Sci.">
        <title>Complete genome sequence of Paludibacter propionicigenes type strain (WB4).</title>
        <authorList>
            <person name="Gronow S."/>
            <person name="Munk C."/>
            <person name="Lapidus A."/>
            <person name="Nolan M."/>
            <person name="Lucas S."/>
            <person name="Hammon N."/>
            <person name="Deshpande S."/>
            <person name="Cheng J.F."/>
            <person name="Tapia R."/>
            <person name="Han C."/>
            <person name="Goodwin L."/>
            <person name="Pitluck S."/>
            <person name="Liolios K."/>
            <person name="Ivanova N."/>
            <person name="Mavromatis K."/>
            <person name="Mikhailova N."/>
            <person name="Pati A."/>
            <person name="Chen A."/>
            <person name="Palaniappan K."/>
            <person name="Land M."/>
            <person name="Hauser L."/>
            <person name="Chang Y.J."/>
            <person name="Jeffries C.D."/>
            <person name="Brambilla E."/>
            <person name="Rohde M."/>
            <person name="Goker M."/>
            <person name="Detter J.C."/>
            <person name="Woyke T."/>
            <person name="Bristow J."/>
            <person name="Eisen J.A."/>
            <person name="Markowitz V."/>
            <person name="Hugenholtz P."/>
            <person name="Kyrpides N.C."/>
            <person name="Klenk H.P."/>
        </authorList>
    </citation>
    <scope>NUCLEOTIDE SEQUENCE [LARGE SCALE GENOMIC DNA]</scope>
    <source>
        <strain evidence="12">DSM 17365 / JCM 13257 / WB4</strain>
    </source>
</reference>
<dbReference type="STRING" id="694427.Palpr_2583"/>
<proteinExistence type="inferred from homology"/>
<evidence type="ECO:0000256" key="5">
    <source>
        <dbReference type="ARBA" id="ARBA00023244"/>
    </source>
</evidence>
<dbReference type="Pfam" id="PF02602">
    <property type="entry name" value="HEM4"/>
    <property type="match status" value="1"/>
</dbReference>
<gene>
    <name evidence="11" type="ordered locus">Palpr_2583</name>
</gene>
<reference key="1">
    <citation type="submission" date="2010-11" db="EMBL/GenBank/DDBJ databases">
        <title>The complete genome of Paludibacter propionicigenes DSM 17365.</title>
        <authorList>
            <consortium name="US DOE Joint Genome Institute (JGI-PGF)"/>
            <person name="Lucas S."/>
            <person name="Copeland A."/>
            <person name="Lapidus A."/>
            <person name="Bruce D."/>
            <person name="Goodwin L."/>
            <person name="Pitluck S."/>
            <person name="Kyrpides N."/>
            <person name="Mavromatis K."/>
            <person name="Ivanova N."/>
            <person name="Munk A.C."/>
            <person name="Brettin T."/>
            <person name="Detter J.C."/>
            <person name="Han C."/>
            <person name="Tapia R."/>
            <person name="Land M."/>
            <person name="Hauser L."/>
            <person name="Markowitz V."/>
            <person name="Cheng J.-F."/>
            <person name="Hugenholtz P."/>
            <person name="Woyke T."/>
            <person name="Wu D."/>
            <person name="Gronow S."/>
            <person name="Wellnitz S."/>
            <person name="Brambilla E."/>
            <person name="Klenk H.-P."/>
            <person name="Eisen J.A."/>
        </authorList>
    </citation>
    <scope>NUCLEOTIDE SEQUENCE</scope>
    <source>
        <strain>WB4</strain>
    </source>
</reference>
<name>E4T7M1_PALPW</name>
<evidence type="ECO:0000256" key="9">
    <source>
        <dbReference type="RuleBase" id="RU366031"/>
    </source>
</evidence>
<sequence>MNTLSGKTIISTRPEVENDRIKSLLQAKGARVLDFPMISTECVLLSDEIKTVLSDIQSYNWIVFTSKNGVICFCELLQQLGIDPQRLADKKFAVIGKATGEAMQSSIGTPALISRGRTAEDLLQEFQQQITSTDKVLLALAALADDKLEQGLTPLCDVTRIDVYQTYDVDYDTHPALDCISKNEYDLILFTSPSGYRNFHRITEKLEINELKAACIGTTTEAEMRRLGASPLLVSPQSDADSFANEIERYIASPGPSTGGEATESKK</sequence>
<dbReference type="InterPro" id="IPR036108">
    <property type="entry name" value="4pyrrol_syn_uPrphyn_synt_sf"/>
</dbReference>
<evidence type="ECO:0000256" key="8">
    <source>
        <dbReference type="ARBA" id="ARBA00048617"/>
    </source>
</evidence>
<dbReference type="GO" id="GO:0006782">
    <property type="term" value="P:protoporphyrinogen IX biosynthetic process"/>
    <property type="evidence" value="ECO:0007669"/>
    <property type="project" value="UniProtKB-UniRule"/>
</dbReference>
<comment type="pathway">
    <text evidence="1 9">Porphyrin-containing compound metabolism; protoporphyrin-IX biosynthesis; coproporphyrinogen-III from 5-aminolevulinate: step 3/4.</text>
</comment>
<feature type="domain" description="Tetrapyrrole biosynthesis uroporphyrinogen III synthase" evidence="10">
    <location>
        <begin position="19"/>
        <end position="243"/>
    </location>
</feature>
<dbReference type="RefSeq" id="WP_013446084.1">
    <property type="nucleotide sequence ID" value="NC_014734.1"/>
</dbReference>
<organism evidence="11 12">
    <name type="scientific">Paludibacter propionicigenes (strain DSM 17365 / JCM 13257 / WB4)</name>
    <dbReference type="NCBI Taxonomy" id="694427"/>
    <lineage>
        <taxon>Bacteria</taxon>
        <taxon>Pseudomonadati</taxon>
        <taxon>Bacteroidota</taxon>
        <taxon>Bacteroidia</taxon>
        <taxon>Bacteroidales</taxon>
        <taxon>Paludibacteraceae</taxon>
        <taxon>Paludibacter</taxon>
    </lineage>
</organism>
<dbReference type="UniPathway" id="UPA00251">
    <property type="reaction ID" value="UER00320"/>
</dbReference>
<comment type="catalytic activity">
    <reaction evidence="8 9">
        <text>hydroxymethylbilane = uroporphyrinogen III + H2O</text>
        <dbReference type="Rhea" id="RHEA:18965"/>
        <dbReference type="ChEBI" id="CHEBI:15377"/>
        <dbReference type="ChEBI" id="CHEBI:57308"/>
        <dbReference type="ChEBI" id="CHEBI:57845"/>
        <dbReference type="EC" id="4.2.1.75"/>
    </reaction>
</comment>
<dbReference type="CDD" id="cd06578">
    <property type="entry name" value="HemD"/>
    <property type="match status" value="1"/>
</dbReference>
<dbReference type="PANTHER" id="PTHR38042">
    <property type="entry name" value="UROPORPHYRINOGEN-III SYNTHASE, CHLOROPLASTIC"/>
    <property type="match status" value="1"/>
</dbReference>
<dbReference type="GO" id="GO:0006780">
    <property type="term" value="P:uroporphyrinogen III biosynthetic process"/>
    <property type="evidence" value="ECO:0007669"/>
    <property type="project" value="UniProtKB-UniRule"/>
</dbReference>
<comment type="similarity">
    <text evidence="2 9">Belongs to the uroporphyrinogen-III synthase family.</text>
</comment>
<evidence type="ECO:0000313" key="12">
    <source>
        <dbReference type="Proteomes" id="UP000008718"/>
    </source>
</evidence>
<comment type="function">
    <text evidence="6 9">Catalyzes cyclization of the linear tetrapyrrole, hydroxymethylbilane, to the macrocyclic uroporphyrinogen III.</text>
</comment>
<evidence type="ECO:0000256" key="1">
    <source>
        <dbReference type="ARBA" id="ARBA00004772"/>
    </source>
</evidence>
<dbReference type="InterPro" id="IPR039793">
    <property type="entry name" value="UROS/Hem4"/>
</dbReference>
<protein>
    <recommendedName>
        <fullName evidence="7 9">Uroporphyrinogen-III synthase</fullName>
        <ecNumber evidence="3 9">4.2.1.75</ecNumber>
    </recommendedName>
</protein>
<dbReference type="InterPro" id="IPR003754">
    <property type="entry name" value="4pyrrol_synth_uPrphyn_synth"/>
</dbReference>
<evidence type="ECO:0000256" key="4">
    <source>
        <dbReference type="ARBA" id="ARBA00023239"/>
    </source>
</evidence>
<evidence type="ECO:0000256" key="6">
    <source>
        <dbReference type="ARBA" id="ARBA00037589"/>
    </source>
</evidence>
<dbReference type="Gene3D" id="3.40.50.10090">
    <property type="match status" value="2"/>
</dbReference>
<evidence type="ECO:0000256" key="2">
    <source>
        <dbReference type="ARBA" id="ARBA00008133"/>
    </source>
</evidence>
<dbReference type="PANTHER" id="PTHR38042:SF1">
    <property type="entry name" value="UROPORPHYRINOGEN-III SYNTHASE, CHLOROPLASTIC"/>
    <property type="match status" value="1"/>
</dbReference>
<evidence type="ECO:0000259" key="10">
    <source>
        <dbReference type="Pfam" id="PF02602"/>
    </source>
</evidence>
<keyword evidence="12" id="KW-1185">Reference proteome</keyword>
<evidence type="ECO:0000256" key="7">
    <source>
        <dbReference type="ARBA" id="ARBA00040167"/>
    </source>
</evidence>
<dbReference type="KEGG" id="ppn:Palpr_2583"/>
<keyword evidence="5 9" id="KW-0627">Porphyrin biosynthesis</keyword>
<keyword evidence="4 9" id="KW-0456">Lyase</keyword>
<dbReference type="OrthoDB" id="9815856at2"/>
<dbReference type="AlphaFoldDB" id="E4T7M1"/>
<evidence type="ECO:0000256" key="3">
    <source>
        <dbReference type="ARBA" id="ARBA00013109"/>
    </source>
</evidence>
<dbReference type="SUPFAM" id="SSF69618">
    <property type="entry name" value="HemD-like"/>
    <property type="match status" value="1"/>
</dbReference>
<accession>E4T7M1</accession>
<dbReference type="GO" id="GO:0004852">
    <property type="term" value="F:uroporphyrinogen-III synthase activity"/>
    <property type="evidence" value="ECO:0007669"/>
    <property type="project" value="UniProtKB-UniRule"/>
</dbReference>
<dbReference type="Proteomes" id="UP000008718">
    <property type="component" value="Chromosome"/>
</dbReference>